<protein>
    <submittedName>
        <fullName evidence="7">Hypothetical cytosolic protein</fullName>
    </submittedName>
</protein>
<evidence type="ECO:0000259" key="5">
    <source>
        <dbReference type="Pfam" id="PF07940"/>
    </source>
</evidence>
<feature type="domain" description="Heparinase II/III-like C-terminal" evidence="5">
    <location>
        <begin position="428"/>
        <end position="660"/>
    </location>
</feature>
<proteinExistence type="predicted"/>
<dbReference type="EMBL" id="CP000252">
    <property type="protein sequence ID" value="ABC78483.1"/>
    <property type="molecule type" value="Genomic_DNA"/>
</dbReference>
<evidence type="ECO:0000256" key="4">
    <source>
        <dbReference type="ARBA" id="ARBA00023239"/>
    </source>
</evidence>
<dbReference type="STRING" id="56780.SYN_02676"/>
<dbReference type="GO" id="GO:0042597">
    <property type="term" value="C:periplasmic space"/>
    <property type="evidence" value="ECO:0007669"/>
    <property type="project" value="UniProtKB-SubCell"/>
</dbReference>
<dbReference type="HOGENOM" id="CLU_022012_0_0_7"/>
<dbReference type="InterPro" id="IPR008929">
    <property type="entry name" value="Chondroitin_lyas"/>
</dbReference>
<evidence type="ECO:0000313" key="7">
    <source>
        <dbReference type="EMBL" id="ABC78483.1"/>
    </source>
</evidence>
<accession>Q2LWM4</accession>
<dbReference type="eggNOG" id="COG5360">
    <property type="taxonomic scope" value="Bacteria"/>
</dbReference>
<evidence type="ECO:0000256" key="3">
    <source>
        <dbReference type="ARBA" id="ARBA00022764"/>
    </source>
</evidence>
<organism evidence="7 8">
    <name type="scientific">Syntrophus aciditrophicus (strain SB)</name>
    <dbReference type="NCBI Taxonomy" id="56780"/>
    <lineage>
        <taxon>Bacteria</taxon>
        <taxon>Pseudomonadati</taxon>
        <taxon>Thermodesulfobacteriota</taxon>
        <taxon>Syntrophia</taxon>
        <taxon>Syntrophales</taxon>
        <taxon>Syntrophaceae</taxon>
        <taxon>Syntrophus</taxon>
    </lineage>
</organism>
<comment type="subcellular location">
    <subcellularLocation>
        <location evidence="1">Periplasm</location>
    </subcellularLocation>
</comment>
<feature type="domain" description="Heparin-sulfate lyase N-terminal" evidence="6">
    <location>
        <begin position="124"/>
        <end position="367"/>
    </location>
</feature>
<gene>
    <name evidence="7" type="ORF">SYN_02676</name>
</gene>
<evidence type="ECO:0000256" key="2">
    <source>
        <dbReference type="ARBA" id="ARBA00022729"/>
    </source>
</evidence>
<keyword evidence="4" id="KW-0456">Lyase</keyword>
<reference evidence="7 8" key="1">
    <citation type="journal article" date="2007" name="Proc. Natl. Acad. Sci. U.S.A.">
        <title>The genome of Syntrophus aciditrophicus: life at the thermodynamic limit of microbial growth.</title>
        <authorList>
            <person name="McInerney M.J."/>
            <person name="Rohlin L."/>
            <person name="Mouttaki H."/>
            <person name="Kim U."/>
            <person name="Krupp R.S."/>
            <person name="Rios-Hernandez L."/>
            <person name="Sieber J."/>
            <person name="Struchtemeyer C.G."/>
            <person name="Bhattacharyya A."/>
            <person name="Campbell J.W."/>
            <person name="Gunsalus R.P."/>
        </authorList>
    </citation>
    <scope>NUCLEOTIDE SEQUENCE [LARGE SCALE GENOMIC DNA]</scope>
    <source>
        <strain evidence="7 8">SB</strain>
    </source>
</reference>
<keyword evidence="3" id="KW-0574">Periplasm</keyword>
<evidence type="ECO:0000313" key="8">
    <source>
        <dbReference type="Proteomes" id="UP000001933"/>
    </source>
</evidence>
<dbReference type="OrthoDB" id="9763014at2"/>
<dbReference type="Pfam" id="PF07940">
    <property type="entry name" value="Hepar_II_III_C"/>
    <property type="match status" value="1"/>
</dbReference>
<dbReference type="SUPFAM" id="SSF48230">
    <property type="entry name" value="Chondroitin AC/alginate lyase"/>
    <property type="match status" value="1"/>
</dbReference>
<dbReference type="Gene3D" id="2.70.98.70">
    <property type="match status" value="1"/>
</dbReference>
<evidence type="ECO:0000259" key="6">
    <source>
        <dbReference type="Pfam" id="PF16889"/>
    </source>
</evidence>
<dbReference type="InterPro" id="IPR012480">
    <property type="entry name" value="Hepar_II_III_C"/>
</dbReference>
<dbReference type="Gene3D" id="1.50.10.100">
    <property type="entry name" value="Chondroitin AC/alginate lyase"/>
    <property type="match status" value="1"/>
</dbReference>
<keyword evidence="8" id="KW-1185">Reference proteome</keyword>
<dbReference type="InterPro" id="IPR031680">
    <property type="entry name" value="Hepar_II_III_N"/>
</dbReference>
<name>Q2LWM4_SYNAS</name>
<dbReference type="PANTHER" id="PTHR39210">
    <property type="entry name" value="HEPARIN-SULFATE LYASE"/>
    <property type="match status" value="1"/>
</dbReference>
<keyword evidence="2" id="KW-0732">Signal</keyword>
<dbReference type="RefSeq" id="WP_011418502.1">
    <property type="nucleotide sequence ID" value="NC_007759.1"/>
</dbReference>
<dbReference type="Pfam" id="PF16889">
    <property type="entry name" value="Hepar_II_III_N"/>
    <property type="match status" value="1"/>
</dbReference>
<evidence type="ECO:0000256" key="1">
    <source>
        <dbReference type="ARBA" id="ARBA00004418"/>
    </source>
</evidence>
<dbReference type="Proteomes" id="UP000001933">
    <property type="component" value="Chromosome"/>
</dbReference>
<dbReference type="KEGG" id="sat:SYN_02676"/>
<dbReference type="InParanoid" id="Q2LWM4"/>
<dbReference type="GO" id="GO:0016829">
    <property type="term" value="F:lyase activity"/>
    <property type="evidence" value="ECO:0007669"/>
    <property type="project" value="UniProtKB-KW"/>
</dbReference>
<dbReference type="PANTHER" id="PTHR39210:SF1">
    <property type="entry name" value="HEPARIN-SULFATE LYASE"/>
    <property type="match status" value="1"/>
</dbReference>
<sequence length="666" mass="76113">MIRDGFGDNDIIIGDIDLFRRSLSKPPRVICFRVLQYLKLKWMAKTKAWQRFSETAQQNNTATNICIDPLLVVSNRPILSNIQQNELKSLAHNVRASKFTLFSHPVPELTSCDFAVDWRFGKKWQPQYYKQYNFYEQKSEPYDVKFPWELSRFHYLVPVLAWHWYSGEDSEALCWVNKFLSRWRDENPIANSVNWYAMEASMRIVNLTLMLDFVTLIAHDAPSDLSDEIQKLKRLLIIMLKEHGFFVWHNREFTDIRGNHFTANIVALLLAAAVLGQRGYRRERWMRYSIRWLDKEIFLQFLPDGVNFEKSCGYHKLVLELFLIAAITRERLGIPFNKEASARLVEAARFSDALIRPDNLAANFGDNDDAVALPFNFHNPHSHGAVVELARSFFNENIGSVAFREEEKLTPLFLLGRCRATPAAPISHELFYFVNGGYVIVRDQDKGFFLMVDVGEVGMGGRGGHGHNDLLAFELYIGGEPVVLDPGCSGYTSDLDKKTLYRSTASHATIELFGEEIARFAGHWLISNDAQPIDVSVTEDGEKIIICAGHNGYSRIASGSKVRRKFVINPSRQEIFICDEIHVPTDDAKIRWHFPIGNQNCVRQSANELLLGIKNSIQITSDLPLSLKESLFSCGYGQEQTGRSICADGRLSSGDFCCNFKFYRIQ</sequence>
<dbReference type="AlphaFoldDB" id="Q2LWM4"/>